<sequence length="220" mass="24514">MTQQTGVAMPARARRTQEMRSAEMRDKLLYATLDVLMEAGYGRLATQAVCERAGVSRGALLHHYPTRADLLAAAIERLLDDEIVEIRGMAASVRSGAIGLDAFVDDLWRRFSGRLFYITLEHITAARTDPDLRDVLLPIVKRFHVALDQMWTEFFAARGTADRATTTVLNLTLCLLRGMGAQTVLKPDPDYYQELLRAWKTILATLVEGRGTGGMPHLPD</sequence>
<dbReference type="PANTHER" id="PTHR30055">
    <property type="entry name" value="HTH-TYPE TRANSCRIPTIONAL REGULATOR RUTR"/>
    <property type="match status" value="1"/>
</dbReference>
<proteinExistence type="predicted"/>
<keyword evidence="3" id="KW-0804">Transcription</keyword>
<dbReference type="SUPFAM" id="SSF46689">
    <property type="entry name" value="Homeodomain-like"/>
    <property type="match status" value="1"/>
</dbReference>
<evidence type="ECO:0000256" key="2">
    <source>
        <dbReference type="ARBA" id="ARBA00023125"/>
    </source>
</evidence>
<dbReference type="EMBL" id="JBBKTW010000004">
    <property type="protein sequence ID" value="MEN2989105.1"/>
    <property type="molecule type" value="Genomic_DNA"/>
</dbReference>
<evidence type="ECO:0000256" key="4">
    <source>
        <dbReference type="PROSITE-ProRule" id="PRU00335"/>
    </source>
</evidence>
<keyword evidence="1" id="KW-0805">Transcription regulation</keyword>
<dbReference type="PANTHER" id="PTHR30055:SF234">
    <property type="entry name" value="HTH-TYPE TRANSCRIPTIONAL REGULATOR BETI"/>
    <property type="match status" value="1"/>
</dbReference>
<gene>
    <name evidence="6" type="ORF">WG926_12390</name>
</gene>
<evidence type="ECO:0000313" key="6">
    <source>
        <dbReference type="EMBL" id="MEN2989105.1"/>
    </source>
</evidence>
<dbReference type="PROSITE" id="PS50977">
    <property type="entry name" value="HTH_TETR_2"/>
    <property type="match status" value="1"/>
</dbReference>
<keyword evidence="7" id="KW-1185">Reference proteome</keyword>
<dbReference type="InterPro" id="IPR009057">
    <property type="entry name" value="Homeodomain-like_sf"/>
</dbReference>
<protein>
    <submittedName>
        <fullName evidence="6">TetR/AcrR family transcriptional regulator</fullName>
    </submittedName>
</protein>
<evidence type="ECO:0000256" key="1">
    <source>
        <dbReference type="ARBA" id="ARBA00023015"/>
    </source>
</evidence>
<name>A0ABU9YKH7_9PROT</name>
<feature type="DNA-binding region" description="H-T-H motif" evidence="4">
    <location>
        <begin position="45"/>
        <end position="64"/>
    </location>
</feature>
<evidence type="ECO:0000313" key="7">
    <source>
        <dbReference type="Proteomes" id="UP001413721"/>
    </source>
</evidence>
<dbReference type="Gene3D" id="1.10.357.10">
    <property type="entry name" value="Tetracycline Repressor, domain 2"/>
    <property type="match status" value="1"/>
</dbReference>
<keyword evidence="2 4" id="KW-0238">DNA-binding</keyword>
<dbReference type="PRINTS" id="PR00455">
    <property type="entry name" value="HTHTETR"/>
</dbReference>
<feature type="domain" description="HTH tetR-type" evidence="5">
    <location>
        <begin position="22"/>
        <end position="82"/>
    </location>
</feature>
<dbReference type="InterPro" id="IPR050109">
    <property type="entry name" value="HTH-type_TetR-like_transc_reg"/>
</dbReference>
<dbReference type="Proteomes" id="UP001413721">
    <property type="component" value="Unassembled WGS sequence"/>
</dbReference>
<evidence type="ECO:0000259" key="5">
    <source>
        <dbReference type="PROSITE" id="PS50977"/>
    </source>
</evidence>
<comment type="caution">
    <text evidence="6">The sequence shown here is derived from an EMBL/GenBank/DDBJ whole genome shotgun (WGS) entry which is preliminary data.</text>
</comment>
<reference evidence="6 7" key="1">
    <citation type="submission" date="2024-03" db="EMBL/GenBank/DDBJ databases">
        <title>High-quality draft genome sequencing of Tistrella sp. BH-R2-4.</title>
        <authorList>
            <person name="Dong C."/>
        </authorList>
    </citation>
    <scope>NUCLEOTIDE SEQUENCE [LARGE SCALE GENOMIC DNA]</scope>
    <source>
        <strain evidence="6 7">BH-R2-4</strain>
    </source>
</reference>
<accession>A0ABU9YKH7</accession>
<dbReference type="Pfam" id="PF00440">
    <property type="entry name" value="TetR_N"/>
    <property type="match status" value="1"/>
</dbReference>
<organism evidence="6 7">
    <name type="scientific">Tistrella arctica</name>
    <dbReference type="NCBI Taxonomy" id="3133430"/>
    <lineage>
        <taxon>Bacteria</taxon>
        <taxon>Pseudomonadati</taxon>
        <taxon>Pseudomonadota</taxon>
        <taxon>Alphaproteobacteria</taxon>
        <taxon>Geminicoccales</taxon>
        <taxon>Geminicoccaceae</taxon>
        <taxon>Tistrella</taxon>
    </lineage>
</organism>
<dbReference type="InterPro" id="IPR001647">
    <property type="entry name" value="HTH_TetR"/>
</dbReference>
<evidence type="ECO:0000256" key="3">
    <source>
        <dbReference type="ARBA" id="ARBA00023163"/>
    </source>
</evidence>
<dbReference type="RefSeq" id="WP_345933838.1">
    <property type="nucleotide sequence ID" value="NZ_JBBKTV010000006.1"/>
</dbReference>